<dbReference type="PANTHER" id="PTHR32114:SF2">
    <property type="entry name" value="ABC TRANSPORTER ABCH.3"/>
    <property type="match status" value="1"/>
</dbReference>
<dbReference type="Gene3D" id="3.40.50.300">
    <property type="entry name" value="P-loop containing nucleotide triphosphate hydrolases"/>
    <property type="match status" value="2"/>
</dbReference>
<dbReference type="Pfam" id="PF13558">
    <property type="entry name" value="SbcC_Walker_B"/>
    <property type="match status" value="1"/>
</dbReference>
<feature type="coiled-coil region" evidence="4">
    <location>
        <begin position="537"/>
        <end position="592"/>
    </location>
</feature>
<evidence type="ECO:0000256" key="3">
    <source>
        <dbReference type="ARBA" id="ARBA00013368"/>
    </source>
</evidence>
<dbReference type="SUPFAM" id="SSF52540">
    <property type="entry name" value="P-loop containing nucleoside triphosphate hydrolases"/>
    <property type="match status" value="1"/>
</dbReference>
<feature type="domain" description="Rad50/SbcC-type AAA" evidence="5">
    <location>
        <begin position="6"/>
        <end position="204"/>
    </location>
</feature>
<proteinExistence type="inferred from homology"/>
<feature type="coiled-coil region" evidence="4">
    <location>
        <begin position="238"/>
        <end position="289"/>
    </location>
</feature>
<gene>
    <name evidence="6" type="ORF">JZO76_11370</name>
</gene>
<keyword evidence="4" id="KW-0175">Coiled coil</keyword>
<reference evidence="6 7" key="1">
    <citation type="submission" date="2021-03" db="EMBL/GenBank/DDBJ databases">
        <title>Enterococcal diversity collection.</title>
        <authorList>
            <person name="Gilmore M.S."/>
            <person name="Schwartzman J."/>
            <person name="Van Tyne D."/>
            <person name="Martin M."/>
            <person name="Earl A.M."/>
            <person name="Manson A.L."/>
            <person name="Straub T."/>
            <person name="Salamzade R."/>
            <person name="Saavedra J."/>
            <person name="Lebreton F."/>
            <person name="Prichula J."/>
            <person name="Schaufler K."/>
            <person name="Gaca A."/>
            <person name="Sgardioli B."/>
            <person name="Wagenaar J."/>
            <person name="Strong T."/>
        </authorList>
    </citation>
    <scope>NUCLEOTIDE SEQUENCE [LARGE SCALE GENOMIC DNA]</scope>
    <source>
        <strain evidence="6 7">MJM12</strain>
    </source>
</reference>
<feature type="coiled-coil region" evidence="4">
    <location>
        <begin position="446"/>
        <end position="497"/>
    </location>
</feature>
<comment type="subunit">
    <text evidence="2">Heterodimer of SbcC and SbcD.</text>
</comment>
<dbReference type="RefSeq" id="WP_206904514.1">
    <property type="nucleotide sequence ID" value="NZ_JAFLVT010000017.1"/>
</dbReference>
<comment type="caution">
    <text evidence="6">The sequence shown here is derived from an EMBL/GenBank/DDBJ whole genome shotgun (WGS) entry which is preliminary data.</text>
</comment>
<accession>A0ABS3H9J0</accession>
<evidence type="ECO:0000256" key="1">
    <source>
        <dbReference type="ARBA" id="ARBA00006930"/>
    </source>
</evidence>
<evidence type="ECO:0000259" key="5">
    <source>
        <dbReference type="Pfam" id="PF13476"/>
    </source>
</evidence>
<dbReference type="Proteomes" id="UP000664256">
    <property type="component" value="Unassembled WGS sequence"/>
</dbReference>
<comment type="similarity">
    <text evidence="1">Belongs to the SMC family. SbcC subfamily.</text>
</comment>
<evidence type="ECO:0000313" key="6">
    <source>
        <dbReference type="EMBL" id="MBO0450121.1"/>
    </source>
</evidence>
<evidence type="ECO:0000256" key="4">
    <source>
        <dbReference type="SAM" id="Coils"/>
    </source>
</evidence>
<evidence type="ECO:0000256" key="2">
    <source>
        <dbReference type="ARBA" id="ARBA00011322"/>
    </source>
</evidence>
<dbReference type="EMBL" id="JAFLVT010000017">
    <property type="protein sequence ID" value="MBO0450121.1"/>
    <property type="molecule type" value="Genomic_DNA"/>
</dbReference>
<dbReference type="InterPro" id="IPR027417">
    <property type="entry name" value="P-loop_NTPase"/>
</dbReference>
<dbReference type="Pfam" id="PF13476">
    <property type="entry name" value="AAA_23"/>
    <property type="match status" value="1"/>
</dbReference>
<dbReference type="PANTHER" id="PTHR32114">
    <property type="entry name" value="ABC TRANSPORTER ABCH.3"/>
    <property type="match status" value="1"/>
</dbReference>
<sequence length="1038" mass="117296">MQPRTLRMKNFGPYLDETVEFGAFLDQGLFLVSGKTGAGKTTIFDGMTFALFGQTSGKLRSGKEMRSLFAQPTEETEVTFSFSHGGLLYEVMRRPEQEVAKKRGTGTTIRASKTTLTIYDELGNEKKQYTKNVDYELYQLLHLTADQFFKIIMLPQGEFRNFLVASSTDKEQVLRRLFDTEIYQNLQTWLKEQAAAKNQSIAEKQTQAAALVDSFKWFKTAAVFSTLTETLTAWQGDLEELGREVANQTEVVANLTAKKNTAEKQYYQAEELKRSFDELKKVLEEESKLALEKTVITQKKDEQNWLLWLQQHLPLINSVKLAASKVNLQADKLAIAKKESQKNAEALEIWQEQRKTVAAWTSQLEAAQKSLHNLEVKLPQAQLLEQQRQILATKKITSEKTQAELTILNQAIATLQLSLSQQEQLTKKSSQWQKTMTALTKIQQTVRDYEKLIETKTSQNKELQLTKNAMTKLQVTIRNLQAELKDAEENYRLQKSNYAKAMIARLSLDLVSGEACPVCGATEHPMVAQHDLTLKTVTESEALLNAAEEKRADLAEALARNYTKQEQLTQEADKFQKLILKTQAEMTDLKEQITRDFTLLQTIGEKEDVFTAITRFFAQQEQLGNEIQKASETQAEIAVKLAEKNEERQTLTSRYQKEVNQLERLKGEVESLQGQVGKSDAPVLRHQIEVFTTEIKKLNAQLQKDQTTGENLKAAAKSYYAQIKELSDYHHEAQLEVEKLDAQLTTSLASSPRELSKKQLLEQFVDEKKLHEVSEAIKTYENKLLLIKEQKQKLQEHLKEQEMPQIAQMAVSYENAQVQLRESQQRLLLLKEQQKDNEQLVAKLKTLLASHEKSLAKLAEIEQLSQVLSGKNTYKTSLERYVLQAYLAEILTLANVRLEQLTNGRYQFSLAEKSDGGRGQKGLDIDIYDDNAGQVRRVQTLSGGESFIAALALALSLADVIQNKTGGIALDALFIDEGFGSLDEEALEMALEALSTLETQGRLIGIISHVPALKEKIVRQINVKTNGAGQSKIAVKLA</sequence>
<feature type="coiled-coil region" evidence="4">
    <location>
        <begin position="770"/>
        <end position="850"/>
    </location>
</feature>
<keyword evidence="7" id="KW-1185">Reference proteome</keyword>
<name>A0ABS3H9J0_9ENTE</name>
<dbReference type="InterPro" id="IPR038729">
    <property type="entry name" value="Rad50/SbcC_AAA"/>
</dbReference>
<feature type="coiled-coil region" evidence="4">
    <location>
        <begin position="641"/>
        <end position="743"/>
    </location>
</feature>
<organism evidence="6 7">
    <name type="scientific">Candidatus Enterococcus myersii</name>
    <dbReference type="NCBI Taxonomy" id="2815322"/>
    <lineage>
        <taxon>Bacteria</taxon>
        <taxon>Bacillati</taxon>
        <taxon>Bacillota</taxon>
        <taxon>Bacilli</taxon>
        <taxon>Lactobacillales</taxon>
        <taxon>Enterococcaceae</taxon>
        <taxon>Enterococcus</taxon>
    </lineage>
</organism>
<evidence type="ECO:0000313" key="7">
    <source>
        <dbReference type="Proteomes" id="UP000664256"/>
    </source>
</evidence>
<protein>
    <recommendedName>
        <fullName evidence="3">Nuclease SbcCD subunit C</fullName>
    </recommendedName>
</protein>
<feature type="coiled-coil region" evidence="4">
    <location>
        <begin position="357"/>
        <end position="384"/>
    </location>
</feature>